<gene>
    <name evidence="1" type="ordered locus">Plim_2383</name>
</gene>
<keyword evidence="2" id="KW-1185">Reference proteome</keyword>
<reference evidence="1 2" key="1">
    <citation type="journal article" date="2010" name="Stand. Genomic Sci.">
        <title>Complete genome sequence of Planctomyces limnophilus type strain (Mu 290).</title>
        <authorList>
            <person name="Labutti K."/>
            <person name="Sikorski J."/>
            <person name="Schneider S."/>
            <person name="Nolan M."/>
            <person name="Lucas S."/>
            <person name="Glavina Del Rio T."/>
            <person name="Tice H."/>
            <person name="Cheng J.F."/>
            <person name="Goodwin L."/>
            <person name="Pitluck S."/>
            <person name="Liolios K."/>
            <person name="Ivanova N."/>
            <person name="Mavromatis K."/>
            <person name="Mikhailova N."/>
            <person name="Pati A."/>
            <person name="Chen A."/>
            <person name="Palaniappan K."/>
            <person name="Land M."/>
            <person name="Hauser L."/>
            <person name="Chang Y.J."/>
            <person name="Jeffries C.D."/>
            <person name="Tindall B.J."/>
            <person name="Rohde M."/>
            <person name="Goker M."/>
            <person name="Woyke T."/>
            <person name="Bristow J."/>
            <person name="Eisen J.A."/>
            <person name="Markowitz V."/>
            <person name="Hugenholtz P."/>
            <person name="Kyrpides N.C."/>
            <person name="Klenk H.P."/>
            <person name="Lapidus A."/>
        </authorList>
    </citation>
    <scope>NUCLEOTIDE SEQUENCE [LARGE SCALE GENOMIC DNA]</scope>
    <source>
        <strain evidence="2">ATCC 43296 / DSM 3776 / IFAM 1008 / 290</strain>
    </source>
</reference>
<protein>
    <submittedName>
        <fullName evidence="1">Uncharacterized protein</fullName>
    </submittedName>
</protein>
<sequence length="52" mass="5862">MDLRFVFSGREYIIFSGDGQPAIELEKKSLTLCQWKVGCCGMIAIYDREVSG</sequence>
<evidence type="ECO:0000313" key="1">
    <source>
        <dbReference type="EMBL" id="ADG68209.1"/>
    </source>
</evidence>
<dbReference type="KEGG" id="plm:Plim_2383"/>
<dbReference type="Proteomes" id="UP000002220">
    <property type="component" value="Chromosome"/>
</dbReference>
<dbReference type="AlphaFoldDB" id="D5SP65"/>
<dbReference type="STRING" id="521674.Plim_2383"/>
<organism evidence="1 2">
    <name type="scientific">Planctopirus limnophila (strain ATCC 43296 / DSM 3776 / IFAM 1008 / Mu 290)</name>
    <name type="common">Planctomyces limnophilus</name>
    <dbReference type="NCBI Taxonomy" id="521674"/>
    <lineage>
        <taxon>Bacteria</taxon>
        <taxon>Pseudomonadati</taxon>
        <taxon>Planctomycetota</taxon>
        <taxon>Planctomycetia</taxon>
        <taxon>Planctomycetales</taxon>
        <taxon>Planctomycetaceae</taxon>
        <taxon>Planctopirus</taxon>
    </lineage>
</organism>
<proteinExistence type="predicted"/>
<evidence type="ECO:0000313" key="2">
    <source>
        <dbReference type="Proteomes" id="UP000002220"/>
    </source>
</evidence>
<dbReference type="HOGENOM" id="CLU_3083063_0_0_0"/>
<dbReference type="EMBL" id="CP001744">
    <property type="protein sequence ID" value="ADG68209.1"/>
    <property type="molecule type" value="Genomic_DNA"/>
</dbReference>
<accession>D5SP65</accession>
<name>D5SP65_PLAL2</name>